<organism evidence="1 2">
    <name type="scientific">Dendrobium catenatum</name>
    <dbReference type="NCBI Taxonomy" id="906689"/>
    <lineage>
        <taxon>Eukaryota</taxon>
        <taxon>Viridiplantae</taxon>
        <taxon>Streptophyta</taxon>
        <taxon>Embryophyta</taxon>
        <taxon>Tracheophyta</taxon>
        <taxon>Spermatophyta</taxon>
        <taxon>Magnoliopsida</taxon>
        <taxon>Liliopsida</taxon>
        <taxon>Asparagales</taxon>
        <taxon>Orchidaceae</taxon>
        <taxon>Epidendroideae</taxon>
        <taxon>Malaxideae</taxon>
        <taxon>Dendrobiinae</taxon>
        <taxon>Dendrobium</taxon>
    </lineage>
</organism>
<accession>A0A2I0WYF7</accession>
<protein>
    <submittedName>
        <fullName evidence="1">Uncharacterized protein</fullName>
    </submittedName>
</protein>
<dbReference type="AlphaFoldDB" id="A0A2I0WYF7"/>
<gene>
    <name evidence="1" type="ORF">MA16_Dca024667</name>
</gene>
<name>A0A2I0WYF7_9ASPA</name>
<proteinExistence type="predicted"/>
<reference evidence="1 2" key="1">
    <citation type="journal article" date="2016" name="Sci. Rep.">
        <title>The Dendrobium catenatum Lindl. genome sequence provides insights into polysaccharide synthase, floral development and adaptive evolution.</title>
        <authorList>
            <person name="Zhang G.Q."/>
            <person name="Xu Q."/>
            <person name="Bian C."/>
            <person name="Tsai W.C."/>
            <person name="Yeh C.M."/>
            <person name="Liu K.W."/>
            <person name="Yoshida K."/>
            <person name="Zhang L.S."/>
            <person name="Chang S.B."/>
            <person name="Chen F."/>
            <person name="Shi Y."/>
            <person name="Su Y.Y."/>
            <person name="Zhang Y.Q."/>
            <person name="Chen L.J."/>
            <person name="Yin Y."/>
            <person name="Lin M."/>
            <person name="Huang H."/>
            <person name="Deng H."/>
            <person name="Wang Z.W."/>
            <person name="Zhu S.L."/>
            <person name="Zhao X."/>
            <person name="Deng C."/>
            <person name="Niu S.C."/>
            <person name="Huang J."/>
            <person name="Wang M."/>
            <person name="Liu G.H."/>
            <person name="Yang H.J."/>
            <person name="Xiao X.J."/>
            <person name="Hsiao Y.Y."/>
            <person name="Wu W.L."/>
            <person name="Chen Y.Y."/>
            <person name="Mitsuda N."/>
            <person name="Ohme-Takagi M."/>
            <person name="Luo Y.B."/>
            <person name="Van de Peer Y."/>
            <person name="Liu Z.J."/>
        </authorList>
    </citation>
    <scope>NUCLEOTIDE SEQUENCE [LARGE SCALE GENOMIC DNA]</scope>
    <source>
        <tissue evidence="1">The whole plant</tissue>
    </source>
</reference>
<evidence type="ECO:0000313" key="1">
    <source>
        <dbReference type="EMBL" id="PKU80693.1"/>
    </source>
</evidence>
<dbReference type="EMBL" id="KZ502321">
    <property type="protein sequence ID" value="PKU80693.1"/>
    <property type="molecule type" value="Genomic_DNA"/>
</dbReference>
<reference evidence="1 2" key="2">
    <citation type="journal article" date="2017" name="Nature">
        <title>The Apostasia genome and the evolution of orchids.</title>
        <authorList>
            <person name="Zhang G.Q."/>
            <person name="Liu K.W."/>
            <person name="Li Z."/>
            <person name="Lohaus R."/>
            <person name="Hsiao Y.Y."/>
            <person name="Niu S.C."/>
            <person name="Wang J.Y."/>
            <person name="Lin Y.C."/>
            <person name="Xu Q."/>
            <person name="Chen L.J."/>
            <person name="Yoshida K."/>
            <person name="Fujiwara S."/>
            <person name="Wang Z.W."/>
            <person name="Zhang Y.Q."/>
            <person name="Mitsuda N."/>
            <person name="Wang M."/>
            <person name="Liu G.H."/>
            <person name="Pecoraro L."/>
            <person name="Huang H.X."/>
            <person name="Xiao X.J."/>
            <person name="Lin M."/>
            <person name="Wu X.Y."/>
            <person name="Wu W.L."/>
            <person name="Chen Y.Y."/>
            <person name="Chang S.B."/>
            <person name="Sakamoto S."/>
            <person name="Ohme-Takagi M."/>
            <person name="Yagi M."/>
            <person name="Zeng S.J."/>
            <person name="Shen C.Y."/>
            <person name="Yeh C.M."/>
            <person name="Luo Y.B."/>
            <person name="Tsai W.C."/>
            <person name="Van de Peer Y."/>
            <person name="Liu Z.J."/>
        </authorList>
    </citation>
    <scope>NUCLEOTIDE SEQUENCE [LARGE SCALE GENOMIC DNA]</scope>
    <source>
        <tissue evidence="1">The whole plant</tissue>
    </source>
</reference>
<sequence>MSGFRQKVGTECRALNRTSVLWQDVGSSVGRRDWTSGLKAVVRRGFCGGPAVVRRGSVVVRRWSGEVLWWSGGGPAAVEEELLPSLLPLFSSSLSSLLLSLA</sequence>
<evidence type="ECO:0000313" key="2">
    <source>
        <dbReference type="Proteomes" id="UP000233837"/>
    </source>
</evidence>
<dbReference type="Proteomes" id="UP000233837">
    <property type="component" value="Unassembled WGS sequence"/>
</dbReference>
<keyword evidence="2" id="KW-1185">Reference proteome</keyword>